<sequence>MRAALVALGLVAAGCAAQPERVYTPREAAAATSAAPAVPTPVTETIAVGEKMKVEVEWPAAPDPLLKAFTRYYVDSRKAVVSGGAAYLTWVEGPAAGDAHDWVKDFRGRSLTGTAKIYALTVSARMGKGAQVNACVDETGLRLTSKTGQAYARQPEWTRETYLQAVVLHHGDDGVWRIKDFRSSDEGCDR</sequence>
<evidence type="ECO:0000313" key="1">
    <source>
        <dbReference type="EMBL" id="MFI6501448.1"/>
    </source>
</evidence>
<dbReference type="EMBL" id="JBITGY010000008">
    <property type="protein sequence ID" value="MFI6501448.1"/>
    <property type="molecule type" value="Genomic_DNA"/>
</dbReference>
<gene>
    <name evidence="1" type="ORF">ACIBG2_28995</name>
</gene>
<organism evidence="1 2">
    <name type="scientific">Nonomuraea typhae</name>
    <dbReference type="NCBI Taxonomy" id="2603600"/>
    <lineage>
        <taxon>Bacteria</taxon>
        <taxon>Bacillati</taxon>
        <taxon>Actinomycetota</taxon>
        <taxon>Actinomycetes</taxon>
        <taxon>Streptosporangiales</taxon>
        <taxon>Streptosporangiaceae</taxon>
        <taxon>Nonomuraea</taxon>
    </lineage>
</organism>
<evidence type="ECO:0008006" key="3">
    <source>
        <dbReference type="Google" id="ProtNLM"/>
    </source>
</evidence>
<name>A0ABW7Z025_9ACTN</name>
<keyword evidence="2" id="KW-1185">Reference proteome</keyword>
<protein>
    <recommendedName>
        <fullName evidence="3">Lipoprotein</fullName>
    </recommendedName>
</protein>
<dbReference type="RefSeq" id="WP_397086042.1">
    <property type="nucleotide sequence ID" value="NZ_JBITGY010000008.1"/>
</dbReference>
<reference evidence="1 2" key="1">
    <citation type="submission" date="2024-10" db="EMBL/GenBank/DDBJ databases">
        <title>The Natural Products Discovery Center: Release of the First 8490 Sequenced Strains for Exploring Actinobacteria Biosynthetic Diversity.</title>
        <authorList>
            <person name="Kalkreuter E."/>
            <person name="Kautsar S.A."/>
            <person name="Yang D."/>
            <person name="Bader C.D."/>
            <person name="Teijaro C.N."/>
            <person name="Fluegel L."/>
            <person name="Davis C.M."/>
            <person name="Simpson J.R."/>
            <person name="Lauterbach L."/>
            <person name="Steele A.D."/>
            <person name="Gui C."/>
            <person name="Meng S."/>
            <person name="Li G."/>
            <person name="Viehrig K."/>
            <person name="Ye F."/>
            <person name="Su P."/>
            <person name="Kiefer A.F."/>
            <person name="Nichols A."/>
            <person name="Cepeda A.J."/>
            <person name="Yan W."/>
            <person name="Fan B."/>
            <person name="Jiang Y."/>
            <person name="Adhikari A."/>
            <person name="Zheng C.-J."/>
            <person name="Schuster L."/>
            <person name="Cowan T.M."/>
            <person name="Smanski M.J."/>
            <person name="Chevrette M.G."/>
            <person name="De Carvalho L.P.S."/>
            <person name="Shen B."/>
        </authorList>
    </citation>
    <scope>NUCLEOTIDE SEQUENCE [LARGE SCALE GENOMIC DNA]</scope>
    <source>
        <strain evidence="1 2">NPDC050545</strain>
    </source>
</reference>
<evidence type="ECO:0000313" key="2">
    <source>
        <dbReference type="Proteomes" id="UP001612741"/>
    </source>
</evidence>
<dbReference type="Proteomes" id="UP001612741">
    <property type="component" value="Unassembled WGS sequence"/>
</dbReference>
<dbReference type="PROSITE" id="PS51257">
    <property type="entry name" value="PROKAR_LIPOPROTEIN"/>
    <property type="match status" value="1"/>
</dbReference>
<proteinExistence type="predicted"/>
<comment type="caution">
    <text evidence="1">The sequence shown here is derived from an EMBL/GenBank/DDBJ whole genome shotgun (WGS) entry which is preliminary data.</text>
</comment>
<accession>A0ABW7Z025</accession>